<dbReference type="PANTHER" id="PTHR33744:SF1">
    <property type="entry name" value="DNA-BINDING TRANSCRIPTIONAL ACTIVATOR ADER"/>
    <property type="match status" value="1"/>
</dbReference>
<organism evidence="3 4">
    <name type="scientific">Phytomonospora endophytica</name>
    <dbReference type="NCBI Taxonomy" id="714109"/>
    <lineage>
        <taxon>Bacteria</taxon>
        <taxon>Bacillati</taxon>
        <taxon>Actinomycetota</taxon>
        <taxon>Actinomycetes</taxon>
        <taxon>Micromonosporales</taxon>
        <taxon>Micromonosporaceae</taxon>
        <taxon>Phytomonospora</taxon>
    </lineage>
</organism>
<feature type="domain" description="PucR C-terminal helix-turn-helix" evidence="1">
    <location>
        <begin position="345"/>
        <end position="403"/>
    </location>
</feature>
<gene>
    <name evidence="3" type="ORF">HNR73_003652</name>
</gene>
<evidence type="ECO:0000313" key="4">
    <source>
        <dbReference type="Proteomes" id="UP000548476"/>
    </source>
</evidence>
<evidence type="ECO:0000259" key="2">
    <source>
        <dbReference type="Pfam" id="PF14361"/>
    </source>
</evidence>
<dbReference type="AlphaFoldDB" id="A0A841FPR4"/>
<evidence type="ECO:0008006" key="5">
    <source>
        <dbReference type="Google" id="ProtNLM"/>
    </source>
</evidence>
<evidence type="ECO:0000313" key="3">
    <source>
        <dbReference type="EMBL" id="MBB6035788.1"/>
    </source>
</evidence>
<dbReference type="InterPro" id="IPR025736">
    <property type="entry name" value="PucR_C-HTH_dom"/>
</dbReference>
<dbReference type="Gene3D" id="1.10.10.2840">
    <property type="entry name" value="PucR C-terminal helix-turn-helix domain"/>
    <property type="match status" value="1"/>
</dbReference>
<keyword evidence="4" id="KW-1185">Reference proteome</keyword>
<dbReference type="PANTHER" id="PTHR33744">
    <property type="entry name" value="CARBOHYDRATE DIACID REGULATOR"/>
    <property type="match status" value="1"/>
</dbReference>
<dbReference type="InterPro" id="IPR051448">
    <property type="entry name" value="CdaR-like_regulators"/>
</dbReference>
<accession>A0A841FPR4</accession>
<feature type="domain" description="RsbT co-antagonist protein RsbRD N-terminal" evidence="2">
    <location>
        <begin position="29"/>
        <end position="166"/>
    </location>
</feature>
<dbReference type="RefSeq" id="WP_184788626.1">
    <property type="nucleotide sequence ID" value="NZ_BONT01000075.1"/>
</dbReference>
<sequence>MAASATSARPLTLGNRPLHVLVERQRLPLARSLVAGFVEEIPMYRQLPHEEITGDITRITAHNLSMIAGVFRDRRAPTEAELAPLRSSAARRAQEGVPLNALLTAYHVGARRVWDHIFGDAAPGDLDDVTAASSLILVYTQAVTSAVCDAYLEERERMLSQEQHARHAVLSALLNGEPPAGSPAGVGISSRYLVLALDIARHPDEDRPGTASAIAGRRKVHRATAVLDAFTAEEPLTALDAGGGLALLPVGESTVDWAAAGELVGDMSRAAGVDVRAAADTAAPEEIPAAVTLTQEILDVARSFARPPGLHRLSDVLLEYQLTRPSVATGELAGLLDPLSGSPGLLRTVEVHLGNGLDRRRTAAVLHVHPNTVDYRLRRVACLTGLDAADPGHVQRIGAALAARRALAGGR</sequence>
<proteinExistence type="predicted"/>
<dbReference type="Proteomes" id="UP000548476">
    <property type="component" value="Unassembled WGS sequence"/>
</dbReference>
<dbReference type="Pfam" id="PF14361">
    <property type="entry name" value="RsbRD_N"/>
    <property type="match status" value="1"/>
</dbReference>
<protein>
    <recommendedName>
        <fullName evidence="5">Transcriptional regulator</fullName>
    </recommendedName>
</protein>
<dbReference type="EMBL" id="JACHGT010000007">
    <property type="protein sequence ID" value="MBB6035788.1"/>
    <property type="molecule type" value="Genomic_DNA"/>
</dbReference>
<dbReference type="Pfam" id="PF13556">
    <property type="entry name" value="HTH_30"/>
    <property type="match status" value="1"/>
</dbReference>
<comment type="caution">
    <text evidence="3">The sequence shown here is derived from an EMBL/GenBank/DDBJ whole genome shotgun (WGS) entry which is preliminary data.</text>
</comment>
<name>A0A841FPR4_9ACTN</name>
<reference evidence="3 4" key="1">
    <citation type="submission" date="2020-08" db="EMBL/GenBank/DDBJ databases">
        <title>Genomic Encyclopedia of Type Strains, Phase IV (KMG-IV): sequencing the most valuable type-strain genomes for metagenomic binning, comparative biology and taxonomic classification.</title>
        <authorList>
            <person name="Goeker M."/>
        </authorList>
    </citation>
    <scope>NUCLEOTIDE SEQUENCE [LARGE SCALE GENOMIC DNA]</scope>
    <source>
        <strain evidence="3 4">YIM 65646</strain>
    </source>
</reference>
<dbReference type="InterPro" id="IPR042070">
    <property type="entry name" value="PucR_C-HTH_sf"/>
</dbReference>
<dbReference type="InterPro" id="IPR025751">
    <property type="entry name" value="RsbRD_N_dom"/>
</dbReference>
<evidence type="ECO:0000259" key="1">
    <source>
        <dbReference type="Pfam" id="PF13556"/>
    </source>
</evidence>